<proteinExistence type="predicted"/>
<keyword evidence="2" id="KW-1185">Reference proteome</keyword>
<comment type="caution">
    <text evidence="1">The sequence shown here is derived from an EMBL/GenBank/DDBJ whole genome shotgun (WGS) entry which is preliminary data.</text>
</comment>
<evidence type="ECO:0000313" key="1">
    <source>
        <dbReference type="EMBL" id="GAA5093122.1"/>
    </source>
</evidence>
<reference evidence="2" key="1">
    <citation type="journal article" date="2019" name="Int. J. Syst. Evol. Microbiol.">
        <title>The Global Catalogue of Microorganisms (GCM) 10K type strain sequencing project: providing services to taxonomists for standard genome sequencing and annotation.</title>
        <authorList>
            <consortium name="The Broad Institute Genomics Platform"/>
            <consortium name="The Broad Institute Genome Sequencing Center for Infectious Disease"/>
            <person name="Wu L."/>
            <person name="Ma J."/>
        </authorList>
    </citation>
    <scope>NUCLEOTIDE SEQUENCE [LARGE SCALE GENOMIC DNA]</scope>
    <source>
        <strain evidence="2">JCM 18019</strain>
    </source>
</reference>
<name>A0ABP9MDT8_9FLAO</name>
<dbReference type="Proteomes" id="UP001500353">
    <property type="component" value="Unassembled WGS sequence"/>
</dbReference>
<protein>
    <submittedName>
        <fullName evidence="1">Uncharacterized protein</fullName>
    </submittedName>
</protein>
<organism evidence="1 2">
    <name type="scientific">Chryseobacterium ginsengisoli</name>
    <dbReference type="NCBI Taxonomy" id="363853"/>
    <lineage>
        <taxon>Bacteria</taxon>
        <taxon>Pseudomonadati</taxon>
        <taxon>Bacteroidota</taxon>
        <taxon>Flavobacteriia</taxon>
        <taxon>Flavobacteriales</taxon>
        <taxon>Weeksellaceae</taxon>
        <taxon>Chryseobacterium group</taxon>
        <taxon>Chryseobacterium</taxon>
    </lineage>
</organism>
<sequence length="121" mass="14158">MAQKNVSDTLAYIKKFETNKEKYIGRKFSLLLKDMTQLQPKKSKSDIKDDPNNPLPSTLFTFSDKDINSGNEVTLVVKWKTDSTPTTPIEFSEQEHNYRFTVSERNFFEKKIIKDIVVYKQ</sequence>
<accession>A0ABP9MDT8</accession>
<gene>
    <name evidence="1" type="ORF">GCM10023210_23020</name>
</gene>
<dbReference type="EMBL" id="BAABHX010000003">
    <property type="protein sequence ID" value="GAA5093122.1"/>
    <property type="molecule type" value="Genomic_DNA"/>
</dbReference>
<evidence type="ECO:0000313" key="2">
    <source>
        <dbReference type="Proteomes" id="UP001500353"/>
    </source>
</evidence>